<dbReference type="GO" id="GO:0043565">
    <property type="term" value="F:sequence-specific DNA binding"/>
    <property type="evidence" value="ECO:0007669"/>
    <property type="project" value="TreeGrafter"/>
</dbReference>
<dbReference type="SUPFAM" id="SSF46689">
    <property type="entry name" value="Homeodomain-like"/>
    <property type="match status" value="1"/>
</dbReference>
<evidence type="ECO:0000256" key="2">
    <source>
        <dbReference type="ARBA" id="ARBA00023015"/>
    </source>
</evidence>
<dbReference type="PANTHER" id="PTHR24326">
    <property type="entry name" value="HOMEOBOX-LEUCINE ZIPPER PROTEIN"/>
    <property type="match status" value="1"/>
</dbReference>
<evidence type="ECO:0000256" key="9">
    <source>
        <dbReference type="RuleBase" id="RU000682"/>
    </source>
</evidence>
<dbReference type="Pfam" id="PF00046">
    <property type="entry name" value="Homeodomain"/>
    <property type="match status" value="1"/>
</dbReference>
<feature type="coiled-coil region" evidence="11">
    <location>
        <begin position="149"/>
        <end position="211"/>
    </location>
</feature>
<evidence type="ECO:0000313" key="14">
    <source>
        <dbReference type="EMBL" id="ESQ50587.1"/>
    </source>
</evidence>
<name>V4M6H2_EUTSA</name>
<feature type="DNA-binding region" description="Homeobox" evidence="8">
    <location>
        <begin position="99"/>
        <end position="158"/>
    </location>
</feature>
<dbReference type="GO" id="GO:0009733">
    <property type="term" value="P:response to auxin"/>
    <property type="evidence" value="ECO:0007669"/>
    <property type="project" value="UniProtKB-ARBA"/>
</dbReference>
<evidence type="ECO:0000256" key="5">
    <source>
        <dbReference type="ARBA" id="ARBA00023163"/>
    </source>
</evidence>
<comment type="function">
    <text evidence="10">Transcription factor.</text>
</comment>
<evidence type="ECO:0000256" key="11">
    <source>
        <dbReference type="SAM" id="Coils"/>
    </source>
</evidence>
<dbReference type="SMART" id="SM00389">
    <property type="entry name" value="HOX"/>
    <property type="match status" value="1"/>
</dbReference>
<evidence type="ECO:0000256" key="6">
    <source>
        <dbReference type="ARBA" id="ARBA00023242"/>
    </source>
</evidence>
<dbReference type="CDD" id="cd00086">
    <property type="entry name" value="homeodomain"/>
    <property type="match status" value="1"/>
</dbReference>
<evidence type="ECO:0000313" key="15">
    <source>
        <dbReference type="Proteomes" id="UP000030689"/>
    </source>
</evidence>
<dbReference type="Gramene" id="ESQ50587">
    <property type="protein sequence ID" value="ESQ50587"/>
    <property type="gene ID" value="EUTSA_v10022814mg"/>
</dbReference>
<keyword evidence="11" id="KW-0175">Coiled coil</keyword>
<dbReference type="GO" id="GO:0005634">
    <property type="term" value="C:nucleus"/>
    <property type="evidence" value="ECO:0007669"/>
    <property type="project" value="UniProtKB-SubCell"/>
</dbReference>
<dbReference type="InterPro" id="IPR000047">
    <property type="entry name" value="HTH_motif"/>
</dbReference>
<evidence type="ECO:0000259" key="13">
    <source>
        <dbReference type="PROSITE" id="PS50071"/>
    </source>
</evidence>
<comment type="similarity">
    <text evidence="7 10">Belongs to the HD-ZIP homeobox family. Class I subfamily.</text>
</comment>
<keyword evidence="4 8" id="KW-0371">Homeobox</keyword>
<feature type="region of interest" description="Disordered" evidence="12">
    <location>
        <begin position="65"/>
        <end position="101"/>
    </location>
</feature>
<organism evidence="14 15">
    <name type="scientific">Eutrema salsugineum</name>
    <name type="common">Saltwater cress</name>
    <name type="synonym">Sisymbrium salsugineum</name>
    <dbReference type="NCBI Taxonomy" id="72664"/>
    <lineage>
        <taxon>Eukaryota</taxon>
        <taxon>Viridiplantae</taxon>
        <taxon>Streptophyta</taxon>
        <taxon>Embryophyta</taxon>
        <taxon>Tracheophyta</taxon>
        <taxon>Spermatophyta</taxon>
        <taxon>Magnoliopsida</taxon>
        <taxon>eudicotyledons</taxon>
        <taxon>Gunneridae</taxon>
        <taxon>Pentapetalae</taxon>
        <taxon>rosids</taxon>
        <taxon>malvids</taxon>
        <taxon>Brassicales</taxon>
        <taxon>Brassicaceae</taxon>
        <taxon>Eutremeae</taxon>
        <taxon>Eutrema</taxon>
    </lineage>
</organism>
<dbReference type="GO" id="GO:0000981">
    <property type="term" value="F:DNA-binding transcription factor activity, RNA polymerase II-specific"/>
    <property type="evidence" value="ECO:0007669"/>
    <property type="project" value="UniProtKB-UniRule"/>
</dbReference>
<keyword evidence="6 8" id="KW-0539">Nucleus</keyword>
<dbReference type="PRINTS" id="PR00031">
    <property type="entry name" value="HTHREPRESSR"/>
</dbReference>
<dbReference type="PANTHER" id="PTHR24326:SF537">
    <property type="entry name" value="HOMEOBOX-LEUCINE ZIPPER PROTEIN ATHB-21"/>
    <property type="match status" value="1"/>
</dbReference>
<evidence type="ECO:0000256" key="1">
    <source>
        <dbReference type="ARBA" id="ARBA00004123"/>
    </source>
</evidence>
<dbReference type="InterPro" id="IPR045224">
    <property type="entry name" value="HDZip_class_I_plant"/>
</dbReference>
<reference evidence="14 15" key="1">
    <citation type="journal article" date="2013" name="Front. Plant Sci.">
        <title>The Reference Genome of the Halophytic Plant Eutrema salsugineum.</title>
        <authorList>
            <person name="Yang R."/>
            <person name="Jarvis D.E."/>
            <person name="Chen H."/>
            <person name="Beilstein M.A."/>
            <person name="Grimwood J."/>
            <person name="Jenkins J."/>
            <person name="Shu S."/>
            <person name="Prochnik S."/>
            <person name="Xin M."/>
            <person name="Ma C."/>
            <person name="Schmutz J."/>
            <person name="Wing R.A."/>
            <person name="Mitchell-Olds T."/>
            <person name="Schumaker K.S."/>
            <person name="Wang X."/>
        </authorList>
    </citation>
    <scope>NUCLEOTIDE SEQUENCE [LARGE SCALE GENOMIC DNA]</scope>
</reference>
<evidence type="ECO:0000256" key="10">
    <source>
        <dbReference type="RuleBase" id="RU369038"/>
    </source>
</evidence>
<feature type="domain" description="Homeobox" evidence="13">
    <location>
        <begin position="97"/>
        <end position="157"/>
    </location>
</feature>
<dbReference type="Proteomes" id="UP000030689">
    <property type="component" value="Unassembled WGS sequence"/>
</dbReference>
<dbReference type="GO" id="GO:0045893">
    <property type="term" value="P:positive regulation of DNA-templated transcription"/>
    <property type="evidence" value="ECO:0007669"/>
    <property type="project" value="TreeGrafter"/>
</dbReference>
<dbReference type="InterPro" id="IPR001356">
    <property type="entry name" value="HD"/>
</dbReference>
<dbReference type="PROSITE" id="PS50071">
    <property type="entry name" value="HOMEOBOX_2"/>
    <property type="match status" value="1"/>
</dbReference>
<dbReference type="eggNOG" id="KOG0483">
    <property type="taxonomic scope" value="Eukaryota"/>
</dbReference>
<dbReference type="InterPro" id="IPR017970">
    <property type="entry name" value="Homeobox_CS"/>
</dbReference>
<dbReference type="OMA" id="DYDIGFD"/>
<evidence type="ECO:0000256" key="12">
    <source>
        <dbReference type="SAM" id="MobiDB-lite"/>
    </source>
</evidence>
<sequence length="261" mass="30461">MSSQHETILKIVIKKVRQTKNINLQSKRERRRRFRERTRNMNNQNVNDHNLLIISQMYPSVYTSSVPQQAGESKPVRPRRRRKSKSVAATEGGGDGSNGWFRKRKLSDEQVRFLEMSFGDEHKLESERKDRLASELGLDPRQVAVWFQNRRARWKNKSLEDEYTKLKNAHENVVVEKCRLDSEVLHLKEQLHDAEREIQRLAQRVEGVSSNSPISSCVSIEANQTTPFFGDYEIGDDGDGYENLLYSPDYIDGLEWMSQFM</sequence>
<dbReference type="FunFam" id="1.10.10.60:FF:000241">
    <property type="entry name" value="homeobox-leucine zipper protein ATHB-40"/>
    <property type="match status" value="1"/>
</dbReference>
<keyword evidence="5 10" id="KW-0804">Transcription</keyword>
<evidence type="ECO:0000256" key="8">
    <source>
        <dbReference type="PROSITE-ProRule" id="PRU00108"/>
    </source>
</evidence>
<gene>
    <name evidence="14" type="ORF">EUTSA_v10022814mg</name>
</gene>
<evidence type="ECO:0000256" key="4">
    <source>
        <dbReference type="ARBA" id="ARBA00023155"/>
    </source>
</evidence>
<dbReference type="PROSITE" id="PS00027">
    <property type="entry name" value="HOMEOBOX_1"/>
    <property type="match status" value="1"/>
</dbReference>
<keyword evidence="2 10" id="KW-0805">Transcription regulation</keyword>
<dbReference type="EMBL" id="KI517392">
    <property type="protein sequence ID" value="ESQ50587.1"/>
    <property type="molecule type" value="Genomic_DNA"/>
</dbReference>
<feature type="compositionally biased region" description="Basic residues" evidence="12">
    <location>
        <begin position="76"/>
        <end position="85"/>
    </location>
</feature>
<dbReference type="AlphaFoldDB" id="V4M6H2"/>
<protein>
    <recommendedName>
        <fullName evidence="10">Homeobox-leucine zipper protein</fullName>
    </recommendedName>
    <alternativeName>
        <fullName evidence="10">HD-ZIP protein</fullName>
    </alternativeName>
    <alternativeName>
        <fullName evidence="10">Homeodomain transcription factor</fullName>
    </alternativeName>
</protein>
<dbReference type="Gene3D" id="1.10.10.60">
    <property type="entry name" value="Homeodomain-like"/>
    <property type="match status" value="1"/>
</dbReference>
<proteinExistence type="inferred from homology"/>
<accession>V4M6H2</accession>
<comment type="subcellular location">
    <subcellularLocation>
        <location evidence="1 8 9">Nucleus</location>
    </subcellularLocation>
</comment>
<dbReference type="InterPro" id="IPR009057">
    <property type="entry name" value="Homeodomain-like_sf"/>
</dbReference>
<keyword evidence="3 8" id="KW-0238">DNA-binding</keyword>
<keyword evidence="15" id="KW-1185">Reference proteome</keyword>
<evidence type="ECO:0000256" key="3">
    <source>
        <dbReference type="ARBA" id="ARBA00023125"/>
    </source>
</evidence>
<evidence type="ECO:0000256" key="7">
    <source>
        <dbReference type="ARBA" id="ARBA00025748"/>
    </source>
</evidence>